<dbReference type="GO" id="GO:0005829">
    <property type="term" value="C:cytosol"/>
    <property type="evidence" value="ECO:0007669"/>
    <property type="project" value="TreeGrafter"/>
</dbReference>
<dbReference type="PANTHER" id="PTHR10000:SF53">
    <property type="entry name" value="5-AMINO-6-(5-PHOSPHO-D-RIBITYLAMINO)URACIL PHOSPHATASE YBJI-RELATED"/>
    <property type="match status" value="1"/>
</dbReference>
<dbReference type="OrthoDB" id="9814970at2"/>
<dbReference type="Pfam" id="PF08282">
    <property type="entry name" value="Hydrolase_3"/>
    <property type="match status" value="1"/>
</dbReference>
<dbReference type="SFLD" id="SFLDG01140">
    <property type="entry name" value="C2.B:_Phosphomannomutase_and_P"/>
    <property type="match status" value="1"/>
</dbReference>
<dbReference type="InterPro" id="IPR006379">
    <property type="entry name" value="HAD-SF_hydro_IIB"/>
</dbReference>
<dbReference type="Gene3D" id="3.30.1240.10">
    <property type="match status" value="1"/>
</dbReference>
<dbReference type="SUPFAM" id="SSF56784">
    <property type="entry name" value="HAD-like"/>
    <property type="match status" value="1"/>
</dbReference>
<dbReference type="Proteomes" id="UP000283295">
    <property type="component" value="Unassembled WGS sequence"/>
</dbReference>
<dbReference type="InterPro" id="IPR036412">
    <property type="entry name" value="HAD-like_sf"/>
</dbReference>
<dbReference type="GO" id="GO:0000287">
    <property type="term" value="F:magnesium ion binding"/>
    <property type="evidence" value="ECO:0007669"/>
    <property type="project" value="TreeGrafter"/>
</dbReference>
<evidence type="ECO:0000313" key="1">
    <source>
        <dbReference type="EMBL" id="RGS36939.1"/>
    </source>
</evidence>
<name>A0A412II13_9FIRM</name>
<dbReference type="EMBL" id="QRVK01000048">
    <property type="protein sequence ID" value="RGS36939.1"/>
    <property type="molecule type" value="Genomic_DNA"/>
</dbReference>
<evidence type="ECO:0000313" key="2">
    <source>
        <dbReference type="Proteomes" id="UP000283295"/>
    </source>
</evidence>
<reference evidence="1 2" key="1">
    <citation type="submission" date="2018-08" db="EMBL/GenBank/DDBJ databases">
        <title>A genome reference for cultivated species of the human gut microbiota.</title>
        <authorList>
            <person name="Zou Y."/>
            <person name="Xue W."/>
            <person name="Luo G."/>
        </authorList>
    </citation>
    <scope>NUCLEOTIDE SEQUENCE [LARGE SCALE GENOMIC DNA]</scope>
    <source>
        <strain evidence="1 2">AF22-21</strain>
    </source>
</reference>
<dbReference type="NCBIfam" id="TIGR01484">
    <property type="entry name" value="HAD-SF-IIB"/>
    <property type="match status" value="1"/>
</dbReference>
<dbReference type="Gene3D" id="3.40.50.1000">
    <property type="entry name" value="HAD superfamily/HAD-like"/>
    <property type="match status" value="1"/>
</dbReference>
<organism evidence="1 2">
    <name type="scientific">Coprococcus eutactus</name>
    <dbReference type="NCBI Taxonomy" id="33043"/>
    <lineage>
        <taxon>Bacteria</taxon>
        <taxon>Bacillati</taxon>
        <taxon>Bacillota</taxon>
        <taxon>Clostridia</taxon>
        <taxon>Lachnospirales</taxon>
        <taxon>Lachnospiraceae</taxon>
        <taxon>Coprococcus</taxon>
    </lineage>
</organism>
<dbReference type="InterPro" id="IPR000150">
    <property type="entry name" value="Cof"/>
</dbReference>
<dbReference type="SFLD" id="SFLDS00003">
    <property type="entry name" value="Haloacid_Dehalogenase"/>
    <property type="match status" value="1"/>
</dbReference>
<sequence length="267" mass="30227">MKNVKLIASDMDHTLLMENGKLPDGFFDYIDRLDEKGIRFVVASGRPMYTLRDMFGDKMDKMVVIGDNGAAISNCGKIIYKSLMDVEEYQSMIRFVEDETDGVAVLCALSGAYVLKKYEKYAKFFKAFLSNLVFVDDMRSLDVEANKFTIFAPDKDAAVKYKEIYTPRFGDNFSVTVGGREWIDIMNKGINKGMAMRKIGELLGIDTSEMMAFGDNFNDAEMLKTVYYSYIVANAQPGMEKFARFRAPSNEERGVLQVMEQVLVANL</sequence>
<dbReference type="NCBIfam" id="TIGR00099">
    <property type="entry name" value="Cof-subfamily"/>
    <property type="match status" value="1"/>
</dbReference>
<proteinExistence type="predicted"/>
<dbReference type="AlphaFoldDB" id="A0A412II13"/>
<comment type="caution">
    <text evidence="1">The sequence shown here is derived from an EMBL/GenBank/DDBJ whole genome shotgun (WGS) entry which is preliminary data.</text>
</comment>
<accession>A0A412II13</accession>
<protein>
    <submittedName>
        <fullName evidence="1">HAD family phosphatase</fullName>
    </submittedName>
</protein>
<dbReference type="GO" id="GO:0016791">
    <property type="term" value="F:phosphatase activity"/>
    <property type="evidence" value="ECO:0007669"/>
    <property type="project" value="TreeGrafter"/>
</dbReference>
<dbReference type="PANTHER" id="PTHR10000">
    <property type="entry name" value="PHOSPHOSERINE PHOSPHATASE"/>
    <property type="match status" value="1"/>
</dbReference>
<dbReference type="InterPro" id="IPR023214">
    <property type="entry name" value="HAD_sf"/>
</dbReference>
<gene>
    <name evidence="1" type="ORF">DWX94_12645</name>
</gene>